<dbReference type="AlphaFoldDB" id="A0A1G9BUQ0"/>
<dbReference type="OrthoDB" id="2166530at2"/>
<feature type="region of interest" description="Disordered" evidence="2">
    <location>
        <begin position="27"/>
        <end position="59"/>
    </location>
</feature>
<dbReference type="EMBL" id="FNFK01000030">
    <property type="protein sequence ID" value="SDK43182.1"/>
    <property type="molecule type" value="Genomic_DNA"/>
</dbReference>
<name>A0A1G9BUQ0_9LACT</name>
<keyword evidence="1" id="KW-0175">Coiled coil</keyword>
<dbReference type="Proteomes" id="UP000199433">
    <property type="component" value="Unassembled WGS sequence"/>
</dbReference>
<feature type="coiled-coil region" evidence="1">
    <location>
        <begin position="162"/>
        <end position="189"/>
    </location>
</feature>
<keyword evidence="4" id="KW-1185">Reference proteome</keyword>
<proteinExistence type="predicted"/>
<accession>A0A1G9BUQ0</accession>
<dbReference type="STRING" id="426701.SAMN04488098_10308"/>
<evidence type="ECO:0000313" key="4">
    <source>
        <dbReference type="Proteomes" id="UP000199433"/>
    </source>
</evidence>
<protein>
    <submittedName>
        <fullName evidence="3">Uncharacterized protein</fullName>
    </submittedName>
</protein>
<gene>
    <name evidence="3" type="ORF">SAMN04488098_10308</name>
</gene>
<evidence type="ECO:0000256" key="1">
    <source>
        <dbReference type="SAM" id="Coils"/>
    </source>
</evidence>
<dbReference type="RefSeq" id="WP_091267382.1">
    <property type="nucleotide sequence ID" value="NZ_FNFK01000030.1"/>
</dbReference>
<dbReference type="PROSITE" id="PS51257">
    <property type="entry name" value="PROKAR_LIPOPROTEIN"/>
    <property type="match status" value="1"/>
</dbReference>
<evidence type="ECO:0000313" key="3">
    <source>
        <dbReference type="EMBL" id="SDK43182.1"/>
    </source>
</evidence>
<reference evidence="4" key="1">
    <citation type="submission" date="2016-10" db="EMBL/GenBank/DDBJ databases">
        <authorList>
            <person name="Varghese N."/>
            <person name="Submissions S."/>
        </authorList>
    </citation>
    <scope>NUCLEOTIDE SEQUENCE [LARGE SCALE GENOMIC DNA]</scope>
    <source>
        <strain evidence="4">DSM 19181</strain>
    </source>
</reference>
<organism evidence="3 4">
    <name type="scientific">Alkalibacterium thalassium</name>
    <dbReference type="NCBI Taxonomy" id="426701"/>
    <lineage>
        <taxon>Bacteria</taxon>
        <taxon>Bacillati</taxon>
        <taxon>Bacillota</taxon>
        <taxon>Bacilli</taxon>
        <taxon>Lactobacillales</taxon>
        <taxon>Carnobacteriaceae</taxon>
        <taxon>Alkalibacterium</taxon>
    </lineage>
</organism>
<evidence type="ECO:0000256" key="2">
    <source>
        <dbReference type="SAM" id="MobiDB-lite"/>
    </source>
</evidence>
<sequence>MSNKHWILAVAVMGLGLSACQQNEAAEEEEVAVTVDEPAEDAENDGEVSVEEPEEEADEFLEDYESLLDQARREYEADQLDAAAGTLSLLMENDLEAYPELSEEAEGLLDEIREIQADRAAQVAEAQSEESRYKEERQSALYSDDYFNATGQSMEDASDEELDVWFAQKEEAEEESDEVEHEWTKEEAENYAFDQLMLHENLAFEKYIYFVNQAEQDWVNIEVREPVEQDGVAWSNMIGIYRFNVSSNELQKLDTVTGEYSSLP</sequence>